<reference evidence="1 2" key="1">
    <citation type="journal article" date="2021" name="Elife">
        <title>Chloroplast acquisition without the gene transfer in kleptoplastic sea slugs, Plakobranchus ocellatus.</title>
        <authorList>
            <person name="Maeda T."/>
            <person name="Takahashi S."/>
            <person name="Yoshida T."/>
            <person name="Shimamura S."/>
            <person name="Takaki Y."/>
            <person name="Nagai Y."/>
            <person name="Toyoda A."/>
            <person name="Suzuki Y."/>
            <person name="Arimoto A."/>
            <person name="Ishii H."/>
            <person name="Satoh N."/>
            <person name="Nishiyama T."/>
            <person name="Hasebe M."/>
            <person name="Maruyama T."/>
            <person name="Minagawa J."/>
            <person name="Obokata J."/>
            <person name="Shigenobu S."/>
        </authorList>
    </citation>
    <scope>NUCLEOTIDE SEQUENCE [LARGE SCALE GENOMIC DNA]</scope>
</reference>
<organism evidence="1 2">
    <name type="scientific">Plakobranchus ocellatus</name>
    <dbReference type="NCBI Taxonomy" id="259542"/>
    <lineage>
        <taxon>Eukaryota</taxon>
        <taxon>Metazoa</taxon>
        <taxon>Spiralia</taxon>
        <taxon>Lophotrochozoa</taxon>
        <taxon>Mollusca</taxon>
        <taxon>Gastropoda</taxon>
        <taxon>Heterobranchia</taxon>
        <taxon>Euthyneura</taxon>
        <taxon>Panpulmonata</taxon>
        <taxon>Sacoglossa</taxon>
        <taxon>Placobranchoidea</taxon>
        <taxon>Plakobranchidae</taxon>
        <taxon>Plakobranchus</taxon>
    </lineage>
</organism>
<comment type="caution">
    <text evidence="1">The sequence shown here is derived from an EMBL/GenBank/DDBJ whole genome shotgun (WGS) entry which is preliminary data.</text>
</comment>
<evidence type="ECO:0000313" key="2">
    <source>
        <dbReference type="Proteomes" id="UP000735302"/>
    </source>
</evidence>
<gene>
    <name evidence="1" type="ORF">PoB_006566000</name>
</gene>
<sequence length="83" mass="9312">MRRRRSEEQKAAMVYVVRKKNSSGVSGLDHFAIHLKLVVIDKTVSSGNYTGNAVCPYFRRSNYRANLYGTRSIDADSDPAEVS</sequence>
<protein>
    <submittedName>
        <fullName evidence="1">Uncharacterized protein</fullName>
    </submittedName>
</protein>
<name>A0AAV4D4Z6_9GAST</name>
<evidence type="ECO:0000313" key="1">
    <source>
        <dbReference type="EMBL" id="GFO39155.1"/>
    </source>
</evidence>
<dbReference type="AlphaFoldDB" id="A0AAV4D4Z6"/>
<dbReference type="EMBL" id="BLXT01007432">
    <property type="protein sequence ID" value="GFO39155.1"/>
    <property type="molecule type" value="Genomic_DNA"/>
</dbReference>
<dbReference type="Proteomes" id="UP000735302">
    <property type="component" value="Unassembled WGS sequence"/>
</dbReference>
<keyword evidence="2" id="KW-1185">Reference proteome</keyword>
<accession>A0AAV4D4Z6</accession>
<proteinExistence type="predicted"/>